<dbReference type="OrthoDB" id="2720376at2"/>
<name>A0A3R9WEB0_9BACT</name>
<dbReference type="AlphaFoldDB" id="A0A3R9WEB0"/>
<sequence length="89" mass="9823">MCRNIKMLFNFDPPVTEDEVRAASLQFVRKISGFNKPSKANEAAFEAAVDAVAEASRELLVSLETNAPPRNREEEAEKARARGLARFGA</sequence>
<evidence type="ECO:0000313" key="2">
    <source>
        <dbReference type="EMBL" id="RSL15152.1"/>
    </source>
</evidence>
<reference evidence="2 3" key="1">
    <citation type="submission" date="2018-12" db="EMBL/GenBank/DDBJ databases">
        <title>Sequencing of bacterial isolates from soil warming experiment in Harvard Forest, Massachusetts, USA.</title>
        <authorList>
            <person name="Deangelis K."/>
        </authorList>
    </citation>
    <scope>NUCLEOTIDE SEQUENCE [LARGE SCALE GENOMIC DNA]</scope>
    <source>
        <strain evidence="2 3">EB153</strain>
    </source>
</reference>
<evidence type="ECO:0000256" key="1">
    <source>
        <dbReference type="SAM" id="MobiDB-lite"/>
    </source>
</evidence>
<dbReference type="EMBL" id="RSDW01000001">
    <property type="protein sequence ID" value="RSL15152.1"/>
    <property type="molecule type" value="Genomic_DNA"/>
</dbReference>
<keyword evidence="3" id="KW-1185">Reference proteome</keyword>
<gene>
    <name evidence="2" type="ORF">EDE15_0629</name>
</gene>
<dbReference type="Proteomes" id="UP000269669">
    <property type="component" value="Unassembled WGS sequence"/>
</dbReference>
<comment type="caution">
    <text evidence="2">The sequence shown here is derived from an EMBL/GenBank/DDBJ whole genome shotgun (WGS) entry which is preliminary data.</text>
</comment>
<protein>
    <recommendedName>
        <fullName evidence="4">DUF2277 domain-containing protein</fullName>
    </recommendedName>
</protein>
<evidence type="ECO:0000313" key="3">
    <source>
        <dbReference type="Proteomes" id="UP000269669"/>
    </source>
</evidence>
<accession>A0A3R9WEB0</accession>
<dbReference type="InterPro" id="IPR018735">
    <property type="entry name" value="DUF2277"/>
</dbReference>
<organism evidence="2 3">
    <name type="scientific">Edaphobacter aggregans</name>
    <dbReference type="NCBI Taxonomy" id="570835"/>
    <lineage>
        <taxon>Bacteria</taxon>
        <taxon>Pseudomonadati</taxon>
        <taxon>Acidobacteriota</taxon>
        <taxon>Terriglobia</taxon>
        <taxon>Terriglobales</taxon>
        <taxon>Acidobacteriaceae</taxon>
        <taxon>Edaphobacter</taxon>
    </lineage>
</organism>
<dbReference type="Pfam" id="PF10041">
    <property type="entry name" value="DUF2277"/>
    <property type="match status" value="1"/>
</dbReference>
<feature type="region of interest" description="Disordered" evidence="1">
    <location>
        <begin position="64"/>
        <end position="89"/>
    </location>
</feature>
<feature type="compositionally biased region" description="Basic and acidic residues" evidence="1">
    <location>
        <begin position="70"/>
        <end position="80"/>
    </location>
</feature>
<evidence type="ECO:0008006" key="4">
    <source>
        <dbReference type="Google" id="ProtNLM"/>
    </source>
</evidence>
<proteinExistence type="predicted"/>